<evidence type="ECO:0000313" key="5">
    <source>
        <dbReference type="Proteomes" id="UP000429607"/>
    </source>
</evidence>
<sequence>MAINILCILKGCLLHCRAADRNRPSESDSTPGKNEGACYSGALRITWTCCPYGSV</sequence>
<dbReference type="Proteomes" id="UP000435112">
    <property type="component" value="Unassembled WGS sequence"/>
</dbReference>
<organism evidence="3 5">
    <name type="scientific">Phytophthora rubi</name>
    <dbReference type="NCBI Taxonomy" id="129364"/>
    <lineage>
        <taxon>Eukaryota</taxon>
        <taxon>Sar</taxon>
        <taxon>Stramenopiles</taxon>
        <taxon>Oomycota</taxon>
        <taxon>Peronosporomycetes</taxon>
        <taxon>Peronosporales</taxon>
        <taxon>Peronosporaceae</taxon>
        <taxon>Phytophthora</taxon>
    </lineage>
</organism>
<dbReference type="Proteomes" id="UP000434957">
    <property type="component" value="Unassembled WGS sequence"/>
</dbReference>
<accession>A0A6A3P518</accession>
<name>A0A6A3P518_9STRA</name>
<dbReference type="AlphaFoldDB" id="A0A6A3P518"/>
<feature type="signal peptide" evidence="1">
    <location>
        <begin position="1"/>
        <end position="18"/>
    </location>
</feature>
<dbReference type="Proteomes" id="UP000429607">
    <property type="component" value="Unassembled WGS sequence"/>
</dbReference>
<dbReference type="EMBL" id="QXFV01000089">
    <property type="protein sequence ID" value="KAE9050224.1"/>
    <property type="molecule type" value="Genomic_DNA"/>
</dbReference>
<feature type="chain" id="PRO_5036380292" evidence="1">
    <location>
        <begin position="19"/>
        <end position="55"/>
    </location>
</feature>
<protein>
    <submittedName>
        <fullName evidence="3">Uncharacterized protein</fullName>
    </submittedName>
</protein>
<evidence type="ECO:0000313" key="2">
    <source>
        <dbReference type="EMBL" id="KAE9044477.1"/>
    </source>
</evidence>
<dbReference type="EMBL" id="QXFT01000094">
    <property type="protein sequence ID" value="KAE9355408.1"/>
    <property type="molecule type" value="Genomic_DNA"/>
</dbReference>
<gene>
    <name evidence="3" type="ORF">PR001_g2585</name>
    <name evidence="2" type="ORF">PR002_g2785</name>
    <name evidence="4" type="ORF">PR003_g2876</name>
</gene>
<keyword evidence="1" id="KW-0732">Signal</keyword>
<proteinExistence type="predicted"/>
<evidence type="ECO:0000313" key="7">
    <source>
        <dbReference type="Proteomes" id="UP000435112"/>
    </source>
</evidence>
<evidence type="ECO:0000313" key="6">
    <source>
        <dbReference type="Proteomes" id="UP000434957"/>
    </source>
</evidence>
<reference evidence="5 7" key="1">
    <citation type="submission" date="2018-09" db="EMBL/GenBank/DDBJ databases">
        <title>Genomic investigation of the strawberry pathogen Phytophthora fragariae indicates pathogenicity is determined by transcriptional variation in three key races.</title>
        <authorList>
            <person name="Adams T.M."/>
            <person name="Armitage A.D."/>
            <person name="Sobczyk M.K."/>
            <person name="Bates H.J."/>
            <person name="Dunwell J.M."/>
            <person name="Nellist C.F."/>
            <person name="Harrison R.J."/>
        </authorList>
    </citation>
    <scope>NUCLEOTIDE SEQUENCE [LARGE SCALE GENOMIC DNA]</scope>
    <source>
        <strain evidence="3 5">SCRP249</strain>
        <strain evidence="2 7">SCRP324</strain>
        <strain evidence="4 6">SCRP333</strain>
    </source>
</reference>
<dbReference type="EMBL" id="QXFU01000097">
    <property type="protein sequence ID" value="KAE9044477.1"/>
    <property type="molecule type" value="Genomic_DNA"/>
</dbReference>
<comment type="caution">
    <text evidence="3">The sequence shown here is derived from an EMBL/GenBank/DDBJ whole genome shotgun (WGS) entry which is preliminary data.</text>
</comment>
<evidence type="ECO:0000256" key="1">
    <source>
        <dbReference type="SAM" id="SignalP"/>
    </source>
</evidence>
<evidence type="ECO:0000313" key="4">
    <source>
        <dbReference type="EMBL" id="KAE9355408.1"/>
    </source>
</evidence>
<evidence type="ECO:0000313" key="3">
    <source>
        <dbReference type="EMBL" id="KAE9050224.1"/>
    </source>
</evidence>
<keyword evidence="6" id="KW-1185">Reference proteome</keyword>